<proteinExistence type="predicted"/>
<organism evidence="1 2">
    <name type="scientific">Bos mutus</name>
    <name type="common">wild yak</name>
    <dbReference type="NCBI Taxonomy" id="72004"/>
    <lineage>
        <taxon>Eukaryota</taxon>
        <taxon>Metazoa</taxon>
        <taxon>Chordata</taxon>
        <taxon>Craniata</taxon>
        <taxon>Vertebrata</taxon>
        <taxon>Euteleostomi</taxon>
        <taxon>Mammalia</taxon>
        <taxon>Eutheria</taxon>
        <taxon>Laurasiatheria</taxon>
        <taxon>Artiodactyla</taxon>
        <taxon>Ruminantia</taxon>
        <taxon>Pecora</taxon>
        <taxon>Bovidae</taxon>
        <taxon>Bovinae</taxon>
        <taxon>Bos</taxon>
    </lineage>
</organism>
<evidence type="ECO:0000313" key="2">
    <source>
        <dbReference type="Proteomes" id="UP000322234"/>
    </source>
</evidence>
<evidence type="ECO:0000313" key="1">
    <source>
        <dbReference type="EMBL" id="MXQ97978.1"/>
    </source>
</evidence>
<protein>
    <submittedName>
        <fullName evidence="1">Uncharacterized protein</fullName>
    </submittedName>
</protein>
<name>A0A6B0S605_9CETA</name>
<accession>A0A6B0S605</accession>
<comment type="caution">
    <text evidence="1">The sequence shown here is derived from an EMBL/GenBank/DDBJ whole genome shotgun (WGS) entry which is preliminary data.</text>
</comment>
<gene>
    <name evidence="1" type="ORF">E5288_WYG012037</name>
</gene>
<dbReference type="Proteomes" id="UP000322234">
    <property type="component" value="Unassembled WGS sequence"/>
</dbReference>
<keyword evidence="2" id="KW-1185">Reference proteome</keyword>
<dbReference type="AlphaFoldDB" id="A0A6B0S605"/>
<reference evidence="1" key="1">
    <citation type="submission" date="2019-10" db="EMBL/GenBank/DDBJ databases">
        <title>The sequence and de novo assembly of the wild yak genome.</title>
        <authorList>
            <person name="Liu Y."/>
        </authorList>
    </citation>
    <scope>NUCLEOTIDE SEQUENCE [LARGE SCALE GENOMIC DNA]</scope>
    <source>
        <strain evidence="1">WY2019</strain>
    </source>
</reference>
<dbReference type="EMBL" id="VBQZ03000212">
    <property type="protein sequence ID" value="MXQ97978.1"/>
    <property type="molecule type" value="Genomic_DNA"/>
</dbReference>
<sequence>MEELRLQRGEDLAVGSTFPKPNTVLRSVGLGHRFRGSIYEPKMQRKKLIEDFDKDEYELMFGDTVMRSDF</sequence>